<comment type="pathway">
    <text evidence="2 8">Cofactor biosynthesis; biotin biosynthesis.</text>
</comment>
<dbReference type="GO" id="GO:0032259">
    <property type="term" value="P:methylation"/>
    <property type="evidence" value="ECO:0007669"/>
    <property type="project" value="UniProtKB-KW"/>
</dbReference>
<dbReference type="SUPFAM" id="SSF53335">
    <property type="entry name" value="S-adenosyl-L-methionine-dependent methyltransferases"/>
    <property type="match status" value="1"/>
</dbReference>
<comment type="catalytic activity">
    <reaction evidence="1 8">
        <text>malonyl-[ACP] + S-adenosyl-L-methionine = malonyl-[ACP] methyl ester + S-adenosyl-L-homocysteine</text>
        <dbReference type="Rhea" id="RHEA:17105"/>
        <dbReference type="Rhea" id="RHEA-COMP:9623"/>
        <dbReference type="Rhea" id="RHEA-COMP:9954"/>
        <dbReference type="ChEBI" id="CHEBI:57856"/>
        <dbReference type="ChEBI" id="CHEBI:59789"/>
        <dbReference type="ChEBI" id="CHEBI:78449"/>
        <dbReference type="ChEBI" id="CHEBI:78845"/>
        <dbReference type="EC" id="2.1.1.197"/>
    </reaction>
</comment>
<dbReference type="RefSeq" id="WP_348759003.1">
    <property type="nucleotide sequence ID" value="NZ_OZ026884.1"/>
</dbReference>
<dbReference type="NCBIfam" id="TIGR02072">
    <property type="entry name" value="BioC"/>
    <property type="match status" value="1"/>
</dbReference>
<evidence type="ECO:0000256" key="7">
    <source>
        <dbReference type="ARBA" id="ARBA00022756"/>
    </source>
</evidence>
<protein>
    <recommendedName>
        <fullName evidence="3 8">Malonyl-[acyl-carrier protein] O-methyltransferase</fullName>
        <shortName evidence="8">Malonyl-ACP O-methyltransferase</shortName>
        <ecNumber evidence="3 8">2.1.1.197</ecNumber>
    </recommendedName>
    <alternativeName>
        <fullName evidence="8">Biotin synthesis protein BioC</fullName>
    </alternativeName>
</protein>
<dbReference type="InterPro" id="IPR013216">
    <property type="entry name" value="Methyltransf_11"/>
</dbReference>
<keyword evidence="7 8" id="KW-0093">Biotin biosynthesis</keyword>
<dbReference type="Pfam" id="PF08241">
    <property type="entry name" value="Methyltransf_11"/>
    <property type="match status" value="1"/>
</dbReference>
<keyword evidence="11" id="KW-1185">Reference proteome</keyword>
<dbReference type="InterPro" id="IPR011814">
    <property type="entry name" value="BioC"/>
</dbReference>
<evidence type="ECO:0000259" key="9">
    <source>
        <dbReference type="Pfam" id="PF08241"/>
    </source>
</evidence>
<dbReference type="HAMAP" id="MF_00835">
    <property type="entry name" value="BioC"/>
    <property type="match status" value="1"/>
</dbReference>
<evidence type="ECO:0000256" key="6">
    <source>
        <dbReference type="ARBA" id="ARBA00022691"/>
    </source>
</evidence>
<evidence type="ECO:0000256" key="1">
    <source>
        <dbReference type="ARBA" id="ARBA00000852"/>
    </source>
</evidence>
<comment type="similarity">
    <text evidence="8">Belongs to the methyltransferase superfamily.</text>
</comment>
<dbReference type="Proteomes" id="UP001497493">
    <property type="component" value="Chromosome"/>
</dbReference>
<dbReference type="EC" id="2.1.1.197" evidence="3 8"/>
<gene>
    <name evidence="8 10" type="primary">bioC</name>
    <name evidence="10" type="ORF">MECH1_V1_0676</name>
</gene>
<dbReference type="PANTHER" id="PTHR13090:SF1">
    <property type="entry name" value="ARGININE-HYDROXYLASE NDUFAF5, MITOCHONDRIAL"/>
    <property type="match status" value="1"/>
</dbReference>
<name>A0ABM9NFS2_9GAMM</name>
<accession>A0ABM9NFS2</accession>
<evidence type="ECO:0000313" key="11">
    <source>
        <dbReference type="Proteomes" id="UP001497493"/>
    </source>
</evidence>
<organism evidence="10 11">
    <name type="scientific">Candidatus Methylocalor cossyra</name>
    <dbReference type="NCBI Taxonomy" id="3108543"/>
    <lineage>
        <taxon>Bacteria</taxon>
        <taxon>Pseudomonadati</taxon>
        <taxon>Pseudomonadota</taxon>
        <taxon>Gammaproteobacteria</taxon>
        <taxon>Methylococcales</taxon>
        <taxon>Methylococcaceae</taxon>
        <taxon>Candidatus Methylocalor</taxon>
    </lineage>
</organism>
<reference evidence="10 11" key="1">
    <citation type="submission" date="2024-04" db="EMBL/GenBank/DDBJ databases">
        <authorList>
            <person name="Cremers G."/>
        </authorList>
    </citation>
    <scope>NUCLEOTIDE SEQUENCE [LARGE SCALE GENOMIC DNA]</scope>
    <source>
        <strain evidence="10">MeCH1-AG</strain>
    </source>
</reference>
<dbReference type="EMBL" id="OZ026884">
    <property type="protein sequence ID" value="CAL1239452.1"/>
    <property type="molecule type" value="Genomic_DNA"/>
</dbReference>
<keyword evidence="6 8" id="KW-0949">S-adenosyl-L-methionine</keyword>
<dbReference type="InterPro" id="IPR050602">
    <property type="entry name" value="Malonyl-ACP_OMT"/>
</dbReference>
<sequence>MPARECPPGEARPDKAWVRRSFGAAADRYDGVAHLQRAVGERLCSWLATRLPAPGVWVDVGAGTGRLTQQLCDRHGPAHLFALDLAEAMLRVARERLGRERASYLCGDAEALPFADRSVDLVFSNLTLQWCPDPTRALREFRRVLRPDGVALFSTLGPDTLRELRCAWAAVDARSHVNTFIDGATLTAAARNAAGFAEVALDSETRILAYPDVYALMRELKALGARNVTTGRARHLTGKKAFKAMVAAYPRSPGGGIGASFQVLYAMAWGGKPP</sequence>
<evidence type="ECO:0000256" key="5">
    <source>
        <dbReference type="ARBA" id="ARBA00022679"/>
    </source>
</evidence>
<evidence type="ECO:0000256" key="4">
    <source>
        <dbReference type="ARBA" id="ARBA00022603"/>
    </source>
</evidence>
<dbReference type="PANTHER" id="PTHR13090">
    <property type="entry name" value="ARGININE-HYDROXYLASE NDUFAF5, MITOCHONDRIAL"/>
    <property type="match status" value="1"/>
</dbReference>
<dbReference type="GO" id="GO:0102130">
    <property type="term" value="F:malonyl-CoA methyltransferase activity"/>
    <property type="evidence" value="ECO:0007669"/>
    <property type="project" value="UniProtKB-EC"/>
</dbReference>
<feature type="domain" description="Methyltransferase type 11" evidence="9">
    <location>
        <begin position="58"/>
        <end position="153"/>
    </location>
</feature>
<evidence type="ECO:0000256" key="3">
    <source>
        <dbReference type="ARBA" id="ARBA00012327"/>
    </source>
</evidence>
<proteinExistence type="inferred from homology"/>
<comment type="function">
    <text evidence="8">Converts the free carboxyl group of a malonyl-thioester to its methyl ester by transfer of a methyl group from S-adenosyl-L-methionine (SAM). It allows to synthesize pimeloyl-ACP via the fatty acid synthetic pathway.</text>
</comment>
<keyword evidence="5 8" id="KW-0808">Transferase</keyword>
<keyword evidence="4 8" id="KW-0489">Methyltransferase</keyword>
<evidence type="ECO:0000256" key="2">
    <source>
        <dbReference type="ARBA" id="ARBA00004746"/>
    </source>
</evidence>
<evidence type="ECO:0000313" key="10">
    <source>
        <dbReference type="EMBL" id="CAL1239452.1"/>
    </source>
</evidence>
<dbReference type="CDD" id="cd02440">
    <property type="entry name" value="AdoMet_MTases"/>
    <property type="match status" value="1"/>
</dbReference>
<dbReference type="Gene3D" id="3.40.50.150">
    <property type="entry name" value="Vaccinia Virus protein VP39"/>
    <property type="match status" value="1"/>
</dbReference>
<evidence type="ECO:0000256" key="8">
    <source>
        <dbReference type="HAMAP-Rule" id="MF_00835"/>
    </source>
</evidence>
<dbReference type="InterPro" id="IPR029063">
    <property type="entry name" value="SAM-dependent_MTases_sf"/>
</dbReference>